<feature type="compositionally biased region" description="Low complexity" evidence="1">
    <location>
        <begin position="147"/>
        <end position="179"/>
    </location>
</feature>
<evidence type="ECO:0000256" key="1">
    <source>
        <dbReference type="SAM" id="MobiDB-lite"/>
    </source>
</evidence>
<feature type="compositionally biased region" description="Basic and acidic residues" evidence="1">
    <location>
        <begin position="118"/>
        <end position="131"/>
    </location>
</feature>
<protein>
    <recommendedName>
        <fullName evidence="4">Glycine-rich cell wall structural protein 1</fullName>
    </recommendedName>
</protein>
<keyword evidence="3" id="KW-1185">Reference proteome</keyword>
<organism evidence="2 3">
    <name type="scientific">Sporothrix eucalyptigena</name>
    <dbReference type="NCBI Taxonomy" id="1812306"/>
    <lineage>
        <taxon>Eukaryota</taxon>
        <taxon>Fungi</taxon>
        <taxon>Dikarya</taxon>
        <taxon>Ascomycota</taxon>
        <taxon>Pezizomycotina</taxon>
        <taxon>Sordariomycetes</taxon>
        <taxon>Sordariomycetidae</taxon>
        <taxon>Ophiostomatales</taxon>
        <taxon>Ophiostomataceae</taxon>
        <taxon>Sporothrix</taxon>
    </lineage>
</organism>
<accession>A0ABP0AQN4</accession>
<feature type="compositionally biased region" description="Basic and acidic residues" evidence="1">
    <location>
        <begin position="241"/>
        <end position="254"/>
    </location>
</feature>
<feature type="compositionally biased region" description="Basic and acidic residues" evidence="1">
    <location>
        <begin position="300"/>
        <end position="318"/>
    </location>
</feature>
<feature type="compositionally biased region" description="Basic and acidic residues" evidence="1">
    <location>
        <begin position="345"/>
        <end position="357"/>
    </location>
</feature>
<feature type="compositionally biased region" description="Basic and acidic residues" evidence="1">
    <location>
        <begin position="181"/>
        <end position="190"/>
    </location>
</feature>
<comment type="caution">
    <text evidence="2">The sequence shown here is derived from an EMBL/GenBank/DDBJ whole genome shotgun (WGS) entry which is preliminary data.</text>
</comment>
<feature type="compositionally biased region" description="Polar residues" evidence="1">
    <location>
        <begin position="211"/>
        <end position="224"/>
    </location>
</feature>
<gene>
    <name evidence="2" type="ORF">SEUCBS140593_000531</name>
</gene>
<sequence length="364" mass="36463">MDTINNMASAAAQAVWPNNKTGTAHVENNSNANYDDNAGYNNNTSNINDTTATPSTSTTNTATNNLPSSTTGTNDFPGSMTTTDFNPNSAVNTAKTTSNTGVPDYSSEPISGVMGDTSKGEPYDAGNKDEQDAANARFSESQSSISGAGAATGSAADTGAATATGAAASAGAAAGAGADNIDSRKTEETKNVAGSENPAGTSEAAGAAGMKNSTVPSSSGTQEPNLDGPGPRPIQQVAMEHGGDAGRAHSDELSKGGSSNSNAIADDEDGDKPQTASHGDGTGEKYIRSTGLQADGGDFDAAREGAGREADRILEEKGINLGDNQPGAAATEDNSNIQGSNGSGSEKKKVSLGEKIKNKIRRSS</sequence>
<reference evidence="2 3" key="1">
    <citation type="submission" date="2024-01" db="EMBL/GenBank/DDBJ databases">
        <authorList>
            <person name="Allen C."/>
            <person name="Tagirdzhanova G."/>
        </authorList>
    </citation>
    <scope>NUCLEOTIDE SEQUENCE [LARGE SCALE GENOMIC DNA]</scope>
</reference>
<proteinExistence type="predicted"/>
<evidence type="ECO:0000313" key="2">
    <source>
        <dbReference type="EMBL" id="CAK7209551.1"/>
    </source>
</evidence>
<dbReference type="Proteomes" id="UP001642482">
    <property type="component" value="Unassembled WGS sequence"/>
</dbReference>
<evidence type="ECO:0000313" key="3">
    <source>
        <dbReference type="Proteomes" id="UP001642482"/>
    </source>
</evidence>
<feature type="compositionally biased region" description="Low complexity" evidence="1">
    <location>
        <begin position="28"/>
        <end position="43"/>
    </location>
</feature>
<dbReference type="EMBL" id="CAWUHD010000003">
    <property type="protein sequence ID" value="CAK7209551.1"/>
    <property type="molecule type" value="Genomic_DNA"/>
</dbReference>
<feature type="compositionally biased region" description="Low complexity" evidence="1">
    <location>
        <begin position="50"/>
        <end position="71"/>
    </location>
</feature>
<name>A0ABP0AQN4_9PEZI</name>
<feature type="compositionally biased region" description="Polar residues" evidence="1">
    <location>
        <begin position="72"/>
        <end position="101"/>
    </location>
</feature>
<feature type="region of interest" description="Disordered" evidence="1">
    <location>
        <begin position="19"/>
        <end position="364"/>
    </location>
</feature>
<evidence type="ECO:0008006" key="4">
    <source>
        <dbReference type="Google" id="ProtNLM"/>
    </source>
</evidence>
<feature type="compositionally biased region" description="Low complexity" evidence="1">
    <location>
        <begin position="334"/>
        <end position="344"/>
    </location>
</feature>